<feature type="compositionally biased region" description="Basic and acidic residues" evidence="1">
    <location>
        <begin position="86"/>
        <end position="96"/>
    </location>
</feature>
<dbReference type="AlphaFoldDB" id="A0A1T5DY50"/>
<evidence type="ECO:0000313" key="3">
    <source>
        <dbReference type="Proteomes" id="UP000190044"/>
    </source>
</evidence>
<dbReference type="RefSeq" id="WP_079639338.1">
    <property type="nucleotide sequence ID" value="NZ_FUYP01000017.1"/>
</dbReference>
<keyword evidence="3" id="KW-1185">Reference proteome</keyword>
<dbReference type="EMBL" id="FUYP01000017">
    <property type="protein sequence ID" value="SKB76752.1"/>
    <property type="molecule type" value="Genomic_DNA"/>
</dbReference>
<evidence type="ECO:0000256" key="1">
    <source>
        <dbReference type="SAM" id="MobiDB-lite"/>
    </source>
</evidence>
<protein>
    <submittedName>
        <fullName evidence="2">Uncharacterized protein</fullName>
    </submittedName>
</protein>
<accession>A0A1T5DY50</accession>
<organism evidence="2 3">
    <name type="scientific">Sphingopyxis flava</name>
    <dbReference type="NCBI Taxonomy" id="1507287"/>
    <lineage>
        <taxon>Bacteria</taxon>
        <taxon>Pseudomonadati</taxon>
        <taxon>Pseudomonadota</taxon>
        <taxon>Alphaproteobacteria</taxon>
        <taxon>Sphingomonadales</taxon>
        <taxon>Sphingomonadaceae</taxon>
        <taxon>Sphingopyxis</taxon>
    </lineage>
</organism>
<reference evidence="3" key="1">
    <citation type="submission" date="2017-02" db="EMBL/GenBank/DDBJ databases">
        <authorList>
            <person name="Varghese N."/>
            <person name="Submissions S."/>
        </authorList>
    </citation>
    <scope>NUCLEOTIDE SEQUENCE [LARGE SCALE GENOMIC DNA]</scope>
    <source>
        <strain evidence="3">R11H</strain>
    </source>
</reference>
<evidence type="ECO:0000313" key="2">
    <source>
        <dbReference type="EMBL" id="SKB76752.1"/>
    </source>
</evidence>
<proteinExistence type="predicted"/>
<feature type="region of interest" description="Disordered" evidence="1">
    <location>
        <begin position="74"/>
        <end position="113"/>
    </location>
</feature>
<gene>
    <name evidence="2" type="ORF">SAMN06295937_101767</name>
</gene>
<name>A0A1T5DY50_9SPHN</name>
<dbReference type="Proteomes" id="UP000190044">
    <property type="component" value="Unassembled WGS sequence"/>
</dbReference>
<sequence>MAKRKPDVRQDGDLYWFSLPKAAGLAGLTKKEMMRRAEAGELRTDPAVPDDYWFEREEIWALKMAKEARSAEWLARNPNGAKKRVKTPEQQEREWAKMSGARAQGWRPGGRGVSSHYEKVLLSEIAEANRKLKNQEPK</sequence>